<keyword evidence="2" id="KW-1185">Reference proteome</keyword>
<evidence type="ECO:0000313" key="1">
    <source>
        <dbReference type="EMBL" id="QQV92274.1"/>
    </source>
</evidence>
<name>A0A7U0GBU8_9CAUD</name>
<organism evidence="1 2">
    <name type="scientific">Klebsiella phage vB_KpM_FBKp24</name>
    <dbReference type="NCBI Taxonomy" id="2801834"/>
    <lineage>
        <taxon>Viruses</taxon>
        <taxon>Duplodnaviria</taxon>
        <taxon>Heunggongvirae</taxon>
        <taxon>Uroviricota</taxon>
        <taxon>Caudoviricetes</taxon>
        <taxon>Chimalliviridae</taxon>
        <taxon>Maaswegvirus</taxon>
        <taxon>Maaswegvirus Kp24</taxon>
    </lineage>
</organism>
<sequence>MAEPLVTKLRNPGQPAYYTFGWINCVEDHLTFLQDPGNGDVYRPTGMERSRYQGRFYAFLRDVAKMNQPQYFYPYLRANNMTSPDQFGEKHDLLIFPDINKIEQIYTRYTASLPTQ</sequence>
<gene>
    <name evidence="1" type="ORF">vBKpMFBKp24_070</name>
</gene>
<proteinExistence type="predicted"/>
<evidence type="ECO:0000313" key="2">
    <source>
        <dbReference type="Proteomes" id="UP000596381"/>
    </source>
</evidence>
<dbReference type="Proteomes" id="UP000596381">
    <property type="component" value="Segment"/>
</dbReference>
<reference evidence="1 2" key="1">
    <citation type="submission" date="2020-12" db="EMBL/GenBank/DDBJ databases">
        <title>Genomic characterization of four novel bacteriophages infecting Klebsiella pneumoniae.</title>
        <authorList>
            <person name="Estrada Bonilla B."/>
            <person name="Costa A.R."/>
            <person name="van Rossum T."/>
            <person name="Hagedoorn S."/>
            <person name="Wallinga H."/>
            <person name="Xiao M."/>
            <person name="Song W."/>
            <person name="Haas P.-J."/>
            <person name="Nobrega F.L."/>
            <person name="Brouns S.J.J."/>
        </authorList>
    </citation>
    <scope>NUCLEOTIDE SEQUENCE [LARGE SCALE GENOMIC DNA]</scope>
</reference>
<protein>
    <submittedName>
        <fullName evidence="1">Uncharacterized protein</fullName>
    </submittedName>
</protein>
<accession>A0A7U0GBU8</accession>
<dbReference type="EMBL" id="MW394391">
    <property type="protein sequence ID" value="QQV92274.1"/>
    <property type="molecule type" value="Genomic_DNA"/>
</dbReference>